<evidence type="ECO:0000259" key="4">
    <source>
        <dbReference type="PROSITE" id="PS50893"/>
    </source>
</evidence>
<protein>
    <submittedName>
        <fullName evidence="5">ATP-binding protein</fullName>
    </submittedName>
</protein>
<feature type="domain" description="ABC transporter" evidence="4">
    <location>
        <begin position="3"/>
        <end position="234"/>
    </location>
</feature>
<dbReference type="PROSITE" id="PS00211">
    <property type="entry name" value="ABC_TRANSPORTER_1"/>
    <property type="match status" value="1"/>
</dbReference>
<gene>
    <name evidence="5" type="ORF">HMPREF9302_07110</name>
</gene>
<dbReference type="AlphaFoldDB" id="A0A096AXH9"/>
<evidence type="ECO:0000256" key="1">
    <source>
        <dbReference type="ARBA" id="ARBA00022448"/>
    </source>
</evidence>
<dbReference type="SUPFAM" id="SSF52540">
    <property type="entry name" value="P-loop containing nucleoside triphosphate hydrolases"/>
    <property type="match status" value="1"/>
</dbReference>
<dbReference type="Gene3D" id="3.40.50.300">
    <property type="entry name" value="P-loop containing nucleotide triphosphate hydrolases"/>
    <property type="match status" value="1"/>
</dbReference>
<dbReference type="Proteomes" id="UP000029614">
    <property type="component" value="Unassembled WGS sequence"/>
</dbReference>
<dbReference type="PROSITE" id="PS50893">
    <property type="entry name" value="ABC_TRANSPORTER_2"/>
    <property type="match status" value="1"/>
</dbReference>
<sequence length="234" mass="26336">MEIQISNLKKQYGDNTVLDIEALTIQSGELVGLVGNNGAGKTTLMRLMLDLIQSTEGEVLISGNKVCDTDVWKNWVGSFIDGSFLIDFYTPEEYFEFIAKVYHIQEPILKQRLAEFYDIDRGEILGTNKLIKDFSQGNKQKIGIIGAMIIAPKVLILDEPFNYLDPSSQIFVAKKIQNICSENGTTVLISSHNIQFIADISTRILLLEKGKVVNDISHKDGNILKEINEYFEQK</sequence>
<dbReference type="PANTHER" id="PTHR42939:SF1">
    <property type="entry name" value="ABC TRANSPORTER ATP-BINDING PROTEIN ALBC-RELATED"/>
    <property type="match status" value="1"/>
</dbReference>
<keyword evidence="6" id="KW-1185">Reference proteome</keyword>
<keyword evidence="1" id="KW-0813">Transport</keyword>
<dbReference type="GO" id="GO:0005524">
    <property type="term" value="F:ATP binding"/>
    <property type="evidence" value="ECO:0007669"/>
    <property type="project" value="UniProtKB-KW"/>
</dbReference>
<reference evidence="5 6" key="1">
    <citation type="submission" date="2014-07" db="EMBL/GenBank/DDBJ databases">
        <authorList>
            <person name="McCorrison J."/>
            <person name="Sanka R."/>
            <person name="Torralba M."/>
            <person name="Gillis M."/>
            <person name="Haft D.H."/>
            <person name="Methe B."/>
            <person name="Sutton G."/>
            <person name="Nelson K.E."/>
        </authorList>
    </citation>
    <scope>NUCLEOTIDE SEQUENCE [LARGE SCALE GENOMIC DNA]</scope>
    <source>
        <strain evidence="5 6">DNF00058</strain>
    </source>
</reference>
<accession>A0A096AXH9</accession>
<evidence type="ECO:0000313" key="5">
    <source>
        <dbReference type="EMBL" id="KGF51530.1"/>
    </source>
</evidence>
<organism evidence="5 6">
    <name type="scientific">Prevotella amnii DNF00058</name>
    <dbReference type="NCBI Taxonomy" id="1401066"/>
    <lineage>
        <taxon>Bacteria</taxon>
        <taxon>Pseudomonadati</taxon>
        <taxon>Bacteroidota</taxon>
        <taxon>Bacteroidia</taxon>
        <taxon>Bacteroidales</taxon>
        <taxon>Prevotellaceae</taxon>
        <taxon>Prevotella</taxon>
    </lineage>
</organism>
<dbReference type="InterPro" id="IPR051782">
    <property type="entry name" value="ABC_Transporter_VariousFunc"/>
</dbReference>
<dbReference type="InterPro" id="IPR003593">
    <property type="entry name" value="AAA+_ATPase"/>
</dbReference>
<dbReference type="CDD" id="cd03230">
    <property type="entry name" value="ABC_DR_subfamily_A"/>
    <property type="match status" value="1"/>
</dbReference>
<comment type="caution">
    <text evidence="5">The sequence shown here is derived from an EMBL/GenBank/DDBJ whole genome shotgun (WGS) entry which is preliminary data.</text>
</comment>
<dbReference type="OrthoDB" id="9801987at2"/>
<dbReference type="InterPro" id="IPR027417">
    <property type="entry name" value="P-loop_NTPase"/>
</dbReference>
<name>A0A096AXH9_9BACT</name>
<dbReference type="EMBL" id="JRNU01000035">
    <property type="protein sequence ID" value="KGF51530.1"/>
    <property type="molecule type" value="Genomic_DNA"/>
</dbReference>
<dbReference type="InterPro" id="IPR003439">
    <property type="entry name" value="ABC_transporter-like_ATP-bd"/>
</dbReference>
<dbReference type="GO" id="GO:0016887">
    <property type="term" value="F:ATP hydrolysis activity"/>
    <property type="evidence" value="ECO:0007669"/>
    <property type="project" value="InterPro"/>
</dbReference>
<dbReference type="RefSeq" id="WP_008447338.1">
    <property type="nucleotide sequence ID" value="NZ_JRNU01000035.1"/>
</dbReference>
<evidence type="ECO:0000256" key="2">
    <source>
        <dbReference type="ARBA" id="ARBA00022741"/>
    </source>
</evidence>
<dbReference type="Pfam" id="PF00005">
    <property type="entry name" value="ABC_tran"/>
    <property type="match status" value="1"/>
</dbReference>
<dbReference type="InterPro" id="IPR017871">
    <property type="entry name" value="ABC_transporter-like_CS"/>
</dbReference>
<dbReference type="SMART" id="SM00382">
    <property type="entry name" value="AAA"/>
    <property type="match status" value="1"/>
</dbReference>
<proteinExistence type="predicted"/>
<evidence type="ECO:0000313" key="6">
    <source>
        <dbReference type="Proteomes" id="UP000029614"/>
    </source>
</evidence>
<keyword evidence="2" id="KW-0547">Nucleotide-binding</keyword>
<evidence type="ECO:0000256" key="3">
    <source>
        <dbReference type="ARBA" id="ARBA00022840"/>
    </source>
</evidence>
<dbReference type="PANTHER" id="PTHR42939">
    <property type="entry name" value="ABC TRANSPORTER ATP-BINDING PROTEIN ALBC-RELATED"/>
    <property type="match status" value="1"/>
</dbReference>
<keyword evidence="3 5" id="KW-0067">ATP-binding</keyword>